<dbReference type="Gene3D" id="3.20.20.80">
    <property type="entry name" value="Glycosidases"/>
    <property type="match status" value="1"/>
</dbReference>
<dbReference type="InterPro" id="IPR002508">
    <property type="entry name" value="MurNAc-LAA_cat"/>
</dbReference>
<dbReference type="Pfam" id="PF01520">
    <property type="entry name" value="Amidase_3"/>
    <property type="match status" value="1"/>
</dbReference>
<evidence type="ECO:0000313" key="4">
    <source>
        <dbReference type="EMBL" id="MBF4693604.1"/>
    </source>
</evidence>
<dbReference type="InterPro" id="IPR003790">
    <property type="entry name" value="GHL10"/>
</dbReference>
<dbReference type="Pfam" id="PF02638">
    <property type="entry name" value="GHL10"/>
    <property type="match status" value="1"/>
</dbReference>
<dbReference type="PANTHER" id="PTHR43405:SF1">
    <property type="entry name" value="GLYCOSYL HYDROLASE DIGH"/>
    <property type="match status" value="1"/>
</dbReference>
<dbReference type="SUPFAM" id="SSF53187">
    <property type="entry name" value="Zn-dependent exopeptidases"/>
    <property type="match status" value="1"/>
</dbReference>
<evidence type="ECO:0000256" key="1">
    <source>
        <dbReference type="ARBA" id="ARBA00022729"/>
    </source>
</evidence>
<evidence type="ECO:0000259" key="3">
    <source>
        <dbReference type="SMART" id="SM00646"/>
    </source>
</evidence>
<dbReference type="InterPro" id="IPR017853">
    <property type="entry name" value="GH"/>
</dbReference>
<dbReference type="Proteomes" id="UP000614200">
    <property type="component" value="Unassembled WGS sequence"/>
</dbReference>
<evidence type="ECO:0000256" key="2">
    <source>
        <dbReference type="SAM" id="SignalP"/>
    </source>
</evidence>
<protein>
    <submittedName>
        <fullName evidence="4">Family 10 glycosylhydrolase</fullName>
    </submittedName>
</protein>
<proteinExistence type="predicted"/>
<dbReference type="InterPro" id="IPR052177">
    <property type="entry name" value="Divisome_Glycosyl_Hydrolase"/>
</dbReference>
<feature type="signal peptide" evidence="2">
    <location>
        <begin position="1"/>
        <end position="27"/>
    </location>
</feature>
<feature type="domain" description="MurNAc-LAA" evidence="3">
    <location>
        <begin position="877"/>
        <end position="986"/>
    </location>
</feature>
<keyword evidence="1 2" id="KW-0732">Signal</keyword>
<evidence type="ECO:0000313" key="5">
    <source>
        <dbReference type="Proteomes" id="UP000614200"/>
    </source>
</evidence>
<feature type="chain" id="PRO_5046305329" evidence="2">
    <location>
        <begin position="28"/>
        <end position="994"/>
    </location>
</feature>
<dbReference type="PANTHER" id="PTHR43405">
    <property type="entry name" value="GLYCOSYL HYDROLASE DIGH"/>
    <property type="match status" value="1"/>
</dbReference>
<comment type="caution">
    <text evidence="4">The sequence shown here is derived from an EMBL/GenBank/DDBJ whole genome shotgun (WGS) entry which is preliminary data.</text>
</comment>
<gene>
    <name evidence="4" type="ORF">ISU02_10750</name>
</gene>
<keyword evidence="5" id="KW-1185">Reference proteome</keyword>
<dbReference type="EMBL" id="JADKNH010000006">
    <property type="protein sequence ID" value="MBF4693604.1"/>
    <property type="molecule type" value="Genomic_DNA"/>
</dbReference>
<reference evidence="4 5" key="1">
    <citation type="submission" date="2020-11" db="EMBL/GenBank/DDBJ databases">
        <title>Fusibacter basophilias sp. nov.</title>
        <authorList>
            <person name="Qiu D."/>
        </authorList>
    </citation>
    <scope>NUCLEOTIDE SEQUENCE [LARGE SCALE GENOMIC DNA]</scope>
    <source>
        <strain evidence="4 5">Q10-2</strain>
    </source>
</reference>
<name>A0ABR9ZVG6_9FIRM</name>
<organism evidence="4 5">
    <name type="scientific">Fusibacter ferrireducens</name>
    <dbReference type="NCBI Taxonomy" id="2785058"/>
    <lineage>
        <taxon>Bacteria</taxon>
        <taxon>Bacillati</taxon>
        <taxon>Bacillota</taxon>
        <taxon>Clostridia</taxon>
        <taxon>Eubacteriales</taxon>
        <taxon>Eubacteriales Family XII. Incertae Sedis</taxon>
        <taxon>Fusibacter</taxon>
    </lineage>
</organism>
<dbReference type="SMART" id="SM00646">
    <property type="entry name" value="Ami_3"/>
    <property type="match status" value="1"/>
</dbReference>
<dbReference type="RefSeq" id="WP_194701848.1">
    <property type="nucleotide sequence ID" value="NZ_JADKNH010000006.1"/>
</dbReference>
<dbReference type="SUPFAM" id="SSF51445">
    <property type="entry name" value="(Trans)glycosidases"/>
    <property type="match status" value="1"/>
</dbReference>
<accession>A0ABR9ZVG6</accession>
<dbReference type="Gene3D" id="3.40.630.40">
    <property type="entry name" value="Zn-dependent exopeptidases"/>
    <property type="match status" value="1"/>
</dbReference>
<sequence>MKKTMKLMVSVLLLTITILGQPMQNYADETSSDDLEEAFKGVWVATVLNIDYPKAGTTDVDALKSEAIEILDRAKANGLNAVILQVRPTGDAFYKSTLFPWSKYLTGTQGTAPENNFDPLAFWIEEAHKRNLELHAWVNPFRVTKKTKNEPSHDYNGLSSTNPARLHPEWTVKYNDGNIYYDPGIPAARELIVDGVAEIITNYDVDGIHFDDYFYPGTDFDDTKTFEKYGTEFSNIGDFRRHNVDLLVESVHRMIKLLKPEVDFGISPFGIWANKKDNALGSDTRGLQSYYAHYADTKGWVEKAMIDYIAPQIYWHIGYDIADYEILSKWWNEVCRGSSVKLYIGHGAYRTGNSDPKSAWYGVDEIRRQLDLNQTLDQVKGSIFYNNTAFVNQPRLGVLLKDYYATDHSSTKGSTNTQSNTQSNALNMTPITITPVAPVTNTLILSRPSEDVKTTASNYYLSGASNAALPLFLNDSEIKNRSFNGYFGVYVPLKDGVNTFVLEQGNKSYTRTITKISASGSISPMSTYQISDSTTFPREKEMRVAGEKVTLTCKAPIGAEVTVSFNGQSYPMVPKVAQSPDGKVYATSYNYEYTFPELGSGQHEQDLGVPVYTMKFGKYYDEAYAPENLILISENSIYTCEVPEAYIDLFKSPASGNGVAANLVKEMTEQVTGMTGKYVRLSSGLWASKSAVTISKFTEPQRVNLTKIDYQPTEFYDRLVIETSGGGAGIASYDGEVVSLKLSSILNENVLTFNNSLVQTSVVDGKTSIQIKAPHLKGYYLEKTNRGFNLILLKYRAKNESATANTPLSGYTILLDPGHGGSDAGARGLLGDDFTEKSLNLNTAILLKAKLESLGAVVKMTRESDTDMSLKERLAFSLKVKPDLFLSIHADSVEDTRDLTDVFGFSVFYKDPVAKPLADSLLNQILFDLGRKDRGVNVKNFYVTRGTWAPSALIETGFVCNPMEYEWLMDSKSQSLLVESLARGIVNYFDRTAQ</sequence>
<dbReference type="CDD" id="cd02696">
    <property type="entry name" value="MurNAc-LAA"/>
    <property type="match status" value="1"/>
</dbReference>